<dbReference type="EMBL" id="CP001339">
    <property type="protein sequence ID" value="ACL71647.1"/>
    <property type="molecule type" value="Genomic_DNA"/>
</dbReference>
<dbReference type="HOGENOM" id="CLU_1585727_0_0_6"/>
<dbReference type="STRING" id="396588.Tgr7_0550"/>
<dbReference type="KEGG" id="tgr:Tgr7_0550"/>
<evidence type="ECO:0000313" key="1">
    <source>
        <dbReference type="EMBL" id="ACL71647.1"/>
    </source>
</evidence>
<accession>B8GLP4</accession>
<evidence type="ECO:0000313" key="2">
    <source>
        <dbReference type="Proteomes" id="UP000002383"/>
    </source>
</evidence>
<gene>
    <name evidence="1" type="ordered locus">Tgr7_0550</name>
</gene>
<dbReference type="Proteomes" id="UP000002383">
    <property type="component" value="Chromosome"/>
</dbReference>
<dbReference type="PROSITE" id="PS51257">
    <property type="entry name" value="PROKAR_LIPOPROTEIN"/>
    <property type="match status" value="1"/>
</dbReference>
<reference evidence="1 2" key="1">
    <citation type="journal article" date="2011" name="Stand. Genomic Sci.">
        <title>Complete genome sequence of 'Thioalkalivibrio sulfidophilus' HL-EbGr7.</title>
        <authorList>
            <person name="Muyzer G."/>
            <person name="Sorokin D.Y."/>
            <person name="Mavromatis K."/>
            <person name="Lapidus A."/>
            <person name="Clum A."/>
            <person name="Ivanova N."/>
            <person name="Pati A."/>
            <person name="d'Haeseleer P."/>
            <person name="Woyke T."/>
            <person name="Kyrpides N.C."/>
        </authorList>
    </citation>
    <scope>NUCLEOTIDE SEQUENCE [LARGE SCALE GENOMIC DNA]</scope>
    <source>
        <strain evidence="1 2">HL-EbGR7</strain>
    </source>
</reference>
<dbReference type="eggNOG" id="ENOG5033K10">
    <property type="taxonomic scope" value="Bacteria"/>
</dbReference>
<keyword evidence="2" id="KW-1185">Reference proteome</keyword>
<proteinExistence type="predicted"/>
<organism evidence="1 2">
    <name type="scientific">Thioalkalivibrio sulfidiphilus (strain HL-EbGR7)</name>
    <dbReference type="NCBI Taxonomy" id="396588"/>
    <lineage>
        <taxon>Bacteria</taxon>
        <taxon>Pseudomonadati</taxon>
        <taxon>Pseudomonadota</taxon>
        <taxon>Gammaproteobacteria</taxon>
        <taxon>Chromatiales</taxon>
        <taxon>Ectothiorhodospiraceae</taxon>
        <taxon>Thioalkalivibrio</taxon>
    </lineage>
</organism>
<dbReference type="OrthoDB" id="8903995at2"/>
<evidence type="ECO:0008006" key="3">
    <source>
        <dbReference type="Google" id="ProtNLM"/>
    </source>
</evidence>
<dbReference type="RefSeq" id="WP_012637135.1">
    <property type="nucleotide sequence ID" value="NC_011901.1"/>
</dbReference>
<name>B8GLP4_THISH</name>
<dbReference type="AlphaFoldDB" id="B8GLP4"/>
<protein>
    <recommendedName>
        <fullName evidence="3">Lipoprotein</fullName>
    </recommendedName>
</protein>
<sequence length="168" mass="17592" precursor="true">MRSLFRVSITAALVLGAAGCQEVEVSVPENTGQALCFADYQTCVDPIFHGQISGVSCSASSCHDVGAGSGGGFKIFPNLAPGDERMLANYFAARSFANLTDPDNSKLLLEPLQGSFGITGTHGGGNIFPDRNDACYIAIRNWISLRVDDSNSEACGVCTPVDISSCGF</sequence>